<keyword evidence="3 7" id="KW-0812">Transmembrane</keyword>
<protein>
    <submittedName>
        <fullName evidence="9">ABC transporter C family member 2</fullName>
    </submittedName>
</protein>
<dbReference type="InterPro" id="IPR018966">
    <property type="entry name" value="VTC_domain"/>
</dbReference>
<feature type="coiled-coil region" evidence="6">
    <location>
        <begin position="629"/>
        <end position="672"/>
    </location>
</feature>
<evidence type="ECO:0000256" key="4">
    <source>
        <dbReference type="ARBA" id="ARBA00022989"/>
    </source>
</evidence>
<dbReference type="Gene3D" id="3.40.50.11350">
    <property type="match status" value="1"/>
</dbReference>
<dbReference type="STRING" id="3076.A0A2P6U3X5"/>
<feature type="domain" description="SPX" evidence="8">
    <location>
        <begin position="550"/>
        <end position="708"/>
    </location>
</feature>
<accession>A0A2P6U3X5</accession>
<gene>
    <name evidence="9" type="ORF">C2E21_0219</name>
</gene>
<dbReference type="Pfam" id="PF09359">
    <property type="entry name" value="VTC"/>
    <property type="match status" value="1"/>
</dbReference>
<dbReference type="PROSITE" id="PS51382">
    <property type="entry name" value="SPX"/>
    <property type="match status" value="1"/>
</dbReference>
<dbReference type="InterPro" id="IPR051572">
    <property type="entry name" value="VTC_Complex_Subunit"/>
</dbReference>
<dbReference type="PANTHER" id="PTHR46140:SF1">
    <property type="entry name" value="VACUOLAR TRANSPORTER CHAPERONE COMPLEX SUBUNIT 4-RELATED"/>
    <property type="match status" value="1"/>
</dbReference>
<dbReference type="SUPFAM" id="SSF53448">
    <property type="entry name" value="Nucleotide-diphospho-sugar transferases"/>
    <property type="match status" value="1"/>
</dbReference>
<evidence type="ECO:0000313" key="10">
    <source>
        <dbReference type="Proteomes" id="UP000239899"/>
    </source>
</evidence>
<keyword evidence="2" id="KW-0926">Vacuole</keyword>
<evidence type="ECO:0000256" key="3">
    <source>
        <dbReference type="ARBA" id="ARBA00022692"/>
    </source>
</evidence>
<keyword evidence="10" id="KW-1185">Reference proteome</keyword>
<dbReference type="Pfam" id="PF02656">
    <property type="entry name" value="DUF202"/>
    <property type="match status" value="1"/>
</dbReference>
<keyword evidence="5 7" id="KW-0472">Membrane</keyword>
<proteinExistence type="predicted"/>
<dbReference type="InterPro" id="IPR003807">
    <property type="entry name" value="DUF202"/>
</dbReference>
<feature type="transmembrane region" description="Helical" evidence="7">
    <location>
        <begin position="1148"/>
        <end position="1168"/>
    </location>
</feature>
<dbReference type="GO" id="GO:0006799">
    <property type="term" value="P:polyphosphate biosynthetic process"/>
    <property type="evidence" value="ECO:0007669"/>
    <property type="project" value="UniProtKB-ARBA"/>
</dbReference>
<dbReference type="OrthoDB" id="6493944at2759"/>
<dbReference type="EMBL" id="LHPG02000001">
    <property type="protein sequence ID" value="PRW61014.1"/>
    <property type="molecule type" value="Genomic_DNA"/>
</dbReference>
<dbReference type="CDD" id="cd14447">
    <property type="entry name" value="SPX"/>
    <property type="match status" value="1"/>
</dbReference>
<dbReference type="InterPro" id="IPR042267">
    <property type="entry name" value="VTC_sf"/>
</dbReference>
<dbReference type="Gene3D" id="3.90.550.10">
    <property type="entry name" value="Spore Coat Polysaccharide Biosynthesis Protein SpsA, Chain A"/>
    <property type="match status" value="1"/>
</dbReference>
<dbReference type="InterPro" id="IPR004331">
    <property type="entry name" value="SPX_dom"/>
</dbReference>
<comment type="subcellular location">
    <subcellularLocation>
        <location evidence="1">Vacuole membrane</location>
        <topology evidence="1">Multi-pass membrane protein</topology>
    </subcellularLocation>
</comment>
<evidence type="ECO:0000256" key="5">
    <source>
        <dbReference type="ARBA" id="ARBA00023136"/>
    </source>
</evidence>
<sequence>MAALEEQHAGSPHLRVSCPAYRVPAELFVKHEQLVFAALAALRPVAPLLEAVHTAQQQLRQAGTGNSAYTVVHLKAEDAWIAQCATWAAKGMDNCLNNTDSVGEQLALHNVDKQNPVLLTGDWLAANKGLLQLAISSLEAQGYKVYNRLDAGSSQLAPVLDALVDYCLALDAYQTVVNSASTFGGLLILERWHVGRYTTYYNGGNIPLESYLPLYRMPWVFTYNDWSAGTEYDEMVKVAVSSAIKAGRLKPYCMFGGSADSPMYRWLERRNVTLIQHEPVWKEALIQEGRRFREEYTIKYSQLYGSDGALVGAFQRMDIPILPQLDQYNYVLFTDCDVYFRRPVRLVDWGTPLPSALGLGYENFDEWPYNDGVMLWNLPYMRRTNKAFVEWTLSQRNGLWFEGYGPVDQGAFLQFYEKEIKGKPINKIFNYKIYHRFRRTARIVHMHGPKINHYLDWFRTGKCGRFEGLCEQAYEWGSICEFVAEYVQWAREWRAATVLHRLCSNLQSGAWHFPWQKPCELPRLLAVIRSQPAPVFTTYSYYVVAPHDAMKFGKYLVENQRPDWSEQYVDYKALKDLIKKAAEETRKLDPSLSFSPRTTSLTVQRRAAQRDSAEETFFKQLEAEVHKINRFTQAQTAALERRLARLQEKADTAETQREKDALQEEAKAIGDEFLQLEKYVNLNYMGFHKILKKHDKMLPHTPCRQFYISHLHNQPWVQGNYSDLMVKLSAIFSQLRGDQLAEAQGGSAQAFKRSTTKYWVRTSDVSTVKRIIIENMPVFVFNAENYSGDAQLVNSVYFDNDSLELYHGRLDKRPGAIALRIRWYGPGDPKLCFIERKTHRESWKGEKSVKERFTLPEPKVVPYLEGEYTLDMFQADMRAKGKSEADIEKASVLFSEIQQQIDSKQLKPFIRTQYMRSAFQMGHDRTVSFTLDTNLCMIKENPEGHPSCALAGRCLALPPPPPHSVARWYRDPTLPIHRTEITRFPHAILEIKLALPEGEQPPEWVRDLMDSGLITEVHKSSKFIHGSAVLFPDMVQAVPYWIDDASIRASILASAPEPKQMSANARDALAVSFQENKPRRRQMVATPTHPLLGDAPTLQLMRTNTMGGYVAPKQKETGLLGLLGLGSPSDTVPQRLEPKTFLASERTFLSWLHMAITLGSIGAALLAFAANTKKSKSPMHTVSANLVEIIALVLLPLAVLMVAYSTVVFVWRNSQIAMKQASYIDDRRGPLLLAGMVVSSLTAIFLVSCVDLWDAYEASRHSGGGPSNSLDGGVWSSLANHSSSLSMPHNVLPSALNLPLTLAGAGGNT</sequence>
<keyword evidence="4 7" id="KW-1133">Transmembrane helix</keyword>
<feature type="transmembrane region" description="Helical" evidence="7">
    <location>
        <begin position="1231"/>
        <end position="1253"/>
    </location>
</feature>
<dbReference type="CDD" id="cd07751">
    <property type="entry name" value="PolyPPase_VTC4_like"/>
    <property type="match status" value="1"/>
</dbReference>
<dbReference type="Proteomes" id="UP000239899">
    <property type="component" value="Unassembled WGS sequence"/>
</dbReference>
<dbReference type="InterPro" id="IPR029044">
    <property type="entry name" value="Nucleotide-diphossugar_trans"/>
</dbReference>
<name>A0A2P6U3X5_CHLSO</name>
<dbReference type="Pfam" id="PF03105">
    <property type="entry name" value="SPX"/>
    <property type="match status" value="1"/>
</dbReference>
<evidence type="ECO:0000256" key="2">
    <source>
        <dbReference type="ARBA" id="ARBA00022554"/>
    </source>
</evidence>
<organism evidence="9 10">
    <name type="scientific">Chlorella sorokiniana</name>
    <name type="common">Freshwater green alga</name>
    <dbReference type="NCBI Taxonomy" id="3076"/>
    <lineage>
        <taxon>Eukaryota</taxon>
        <taxon>Viridiplantae</taxon>
        <taxon>Chlorophyta</taxon>
        <taxon>core chlorophytes</taxon>
        <taxon>Trebouxiophyceae</taxon>
        <taxon>Chlorellales</taxon>
        <taxon>Chlorellaceae</taxon>
        <taxon>Chlorella clade</taxon>
        <taxon>Chlorella</taxon>
    </lineage>
</organism>
<dbReference type="PANTHER" id="PTHR46140">
    <property type="entry name" value="VACUOLAR TRANSPORTER CHAPERONE 1-RELATED"/>
    <property type="match status" value="1"/>
</dbReference>
<evidence type="ECO:0000256" key="6">
    <source>
        <dbReference type="SAM" id="Coils"/>
    </source>
</evidence>
<dbReference type="Gene3D" id="3.20.100.30">
    <property type="entry name" value="VTC, catalytic tunnel domain"/>
    <property type="match status" value="1"/>
</dbReference>
<keyword evidence="6" id="KW-0175">Coiled coil</keyword>
<evidence type="ECO:0000256" key="7">
    <source>
        <dbReference type="SAM" id="Phobius"/>
    </source>
</evidence>
<comment type="caution">
    <text evidence="9">The sequence shown here is derived from an EMBL/GenBank/DDBJ whole genome shotgun (WGS) entry which is preliminary data.</text>
</comment>
<reference evidence="9 10" key="1">
    <citation type="journal article" date="2018" name="Plant J.">
        <title>Genome sequences of Chlorella sorokiniana UTEX 1602 and Micractinium conductrix SAG 241.80: implications to maltose excretion by a green alga.</title>
        <authorList>
            <person name="Arriola M.B."/>
            <person name="Velmurugan N."/>
            <person name="Zhang Y."/>
            <person name="Plunkett M.H."/>
            <person name="Hondzo H."/>
            <person name="Barney B.M."/>
        </authorList>
    </citation>
    <scope>NUCLEOTIDE SEQUENCE [LARGE SCALE GENOMIC DNA]</scope>
    <source>
        <strain evidence="10">UTEX 1602</strain>
    </source>
</reference>
<evidence type="ECO:0000259" key="8">
    <source>
        <dbReference type="PROSITE" id="PS51382"/>
    </source>
</evidence>
<evidence type="ECO:0000313" key="9">
    <source>
        <dbReference type="EMBL" id="PRW61014.1"/>
    </source>
</evidence>
<dbReference type="GO" id="GO:0005774">
    <property type="term" value="C:vacuolar membrane"/>
    <property type="evidence" value="ECO:0007669"/>
    <property type="project" value="UniProtKB-SubCell"/>
</dbReference>
<feature type="transmembrane region" description="Helical" evidence="7">
    <location>
        <begin position="1189"/>
        <end position="1211"/>
    </location>
</feature>
<evidence type="ECO:0000256" key="1">
    <source>
        <dbReference type="ARBA" id="ARBA00004128"/>
    </source>
</evidence>